<proteinExistence type="predicted"/>
<dbReference type="PANTHER" id="PTHR34654:SF1">
    <property type="entry name" value="RNA-BINDING PROTEIN KHPA"/>
    <property type="match status" value="1"/>
</dbReference>
<dbReference type="AlphaFoldDB" id="A0A7C3KJY6"/>
<gene>
    <name evidence="4" type="ORF">ENR64_24735</name>
</gene>
<evidence type="ECO:0000256" key="2">
    <source>
        <dbReference type="ARBA" id="ARBA00022884"/>
    </source>
</evidence>
<keyword evidence="2" id="KW-0694">RNA-binding</keyword>
<comment type="caution">
    <text evidence="4">The sequence shown here is derived from an EMBL/GenBank/DDBJ whole genome shotgun (WGS) entry which is preliminary data.</text>
</comment>
<accession>A0A7C3KJY6</accession>
<reference evidence="4" key="1">
    <citation type="journal article" date="2020" name="mSystems">
        <title>Genome- and Community-Level Interaction Insights into Carbon Utilization and Element Cycling Functions of Hydrothermarchaeota in Hydrothermal Sediment.</title>
        <authorList>
            <person name="Zhou Z."/>
            <person name="Liu Y."/>
            <person name="Xu W."/>
            <person name="Pan J."/>
            <person name="Luo Z.H."/>
            <person name="Li M."/>
        </authorList>
    </citation>
    <scope>NUCLEOTIDE SEQUENCE [LARGE SCALE GENOMIC DNA]</scope>
    <source>
        <strain evidence="4">SpSt-418</strain>
    </source>
</reference>
<name>A0A7C3KJY6_9CYAN</name>
<dbReference type="GO" id="GO:0003723">
    <property type="term" value="F:RNA binding"/>
    <property type="evidence" value="ECO:0007669"/>
    <property type="project" value="UniProtKB-KW"/>
</dbReference>
<dbReference type="InterPro" id="IPR020627">
    <property type="entry name" value="KhpA"/>
</dbReference>
<organism evidence="4">
    <name type="scientific">Oscillatoriales cyanobacterium SpSt-418</name>
    <dbReference type="NCBI Taxonomy" id="2282169"/>
    <lineage>
        <taxon>Bacteria</taxon>
        <taxon>Bacillati</taxon>
        <taxon>Cyanobacteriota</taxon>
        <taxon>Cyanophyceae</taxon>
        <taxon>Oscillatoriophycideae</taxon>
        <taxon>Oscillatoriales</taxon>
    </lineage>
</organism>
<feature type="compositionally biased region" description="Basic and acidic residues" evidence="3">
    <location>
        <begin position="100"/>
        <end position="122"/>
    </location>
</feature>
<evidence type="ECO:0000256" key="3">
    <source>
        <dbReference type="SAM" id="MobiDB-lite"/>
    </source>
</evidence>
<dbReference type="EMBL" id="DSRU01000349">
    <property type="protein sequence ID" value="HFN00903.1"/>
    <property type="molecule type" value="Genomic_DNA"/>
</dbReference>
<sequence length="136" mass="15016">MPEAMAANPSHLETADFAALVKFLVSPFLEQPDKLRVDCEVSSSRQRVWVRLAFDSSDKGRVFGRGGRNIQAIRTVLAAAAKVSDYTAHLEIYGSPAGSRDWDGGDHSPSSEKRPPARRNSDGRNSPPRQRSRTEH</sequence>
<evidence type="ECO:0000313" key="4">
    <source>
        <dbReference type="EMBL" id="HFN00903.1"/>
    </source>
</evidence>
<feature type="region of interest" description="Disordered" evidence="3">
    <location>
        <begin position="95"/>
        <end position="136"/>
    </location>
</feature>
<dbReference type="PANTHER" id="PTHR34654">
    <property type="entry name" value="UPF0109 PROTEIN SCO5592"/>
    <property type="match status" value="1"/>
</dbReference>
<protein>
    <submittedName>
        <fullName evidence="4">KH domain-containing protein</fullName>
    </submittedName>
</protein>
<dbReference type="Pfam" id="PF13083">
    <property type="entry name" value="KH_KhpA-B"/>
    <property type="match status" value="1"/>
</dbReference>
<keyword evidence="1" id="KW-0963">Cytoplasm</keyword>
<dbReference type="CDD" id="cd22533">
    <property type="entry name" value="KH-II_YlqC-like"/>
    <property type="match status" value="1"/>
</dbReference>
<evidence type="ECO:0000256" key="1">
    <source>
        <dbReference type="ARBA" id="ARBA00022490"/>
    </source>
</evidence>